<proteinExistence type="predicted"/>
<dbReference type="AlphaFoldDB" id="A0A699IZ97"/>
<name>A0A699IZ97_TANCI</name>
<reference evidence="2" key="1">
    <citation type="journal article" date="2019" name="Sci. Rep.">
        <title>Draft genome of Tanacetum cinerariifolium, the natural source of mosquito coil.</title>
        <authorList>
            <person name="Yamashiro T."/>
            <person name="Shiraishi A."/>
            <person name="Satake H."/>
            <person name="Nakayama K."/>
        </authorList>
    </citation>
    <scope>NUCLEOTIDE SEQUENCE</scope>
</reference>
<evidence type="ECO:0000313" key="2">
    <source>
        <dbReference type="EMBL" id="GEZ98665.1"/>
    </source>
</evidence>
<dbReference type="EMBL" id="BKCJ010351748">
    <property type="protein sequence ID" value="GEZ98665.1"/>
    <property type="molecule type" value="Genomic_DNA"/>
</dbReference>
<organism evidence="2">
    <name type="scientific">Tanacetum cinerariifolium</name>
    <name type="common">Dalmatian daisy</name>
    <name type="synonym">Chrysanthemum cinerariifolium</name>
    <dbReference type="NCBI Taxonomy" id="118510"/>
    <lineage>
        <taxon>Eukaryota</taxon>
        <taxon>Viridiplantae</taxon>
        <taxon>Streptophyta</taxon>
        <taxon>Embryophyta</taxon>
        <taxon>Tracheophyta</taxon>
        <taxon>Spermatophyta</taxon>
        <taxon>Magnoliopsida</taxon>
        <taxon>eudicotyledons</taxon>
        <taxon>Gunneridae</taxon>
        <taxon>Pentapetalae</taxon>
        <taxon>asterids</taxon>
        <taxon>campanulids</taxon>
        <taxon>Asterales</taxon>
        <taxon>Asteraceae</taxon>
        <taxon>Asteroideae</taxon>
        <taxon>Anthemideae</taxon>
        <taxon>Anthemidinae</taxon>
        <taxon>Tanacetum</taxon>
    </lineage>
</organism>
<sequence length="279" mass="31633">TIIGEVDINTLTMKQYLPLTRGNQEMRMVKPKIKGNVNFEIKSQFMPELREDTFSRKKINDAHELVEWVLDIISTIYHSKTRSGLKKSVISSREVMKHCNKLGKDSQRPILGMTPAQALTSIQTITDHSQKWHNGSSSKNVSSSINSERITAIVSKLNSLGRDMKKLKENMHPIQVGCQTCGGAHLDKECPLIEEVKGVEEVKYREFSRPFPNKSRNNSRFNGGIFRYRSQTNDQPSSGERKLSFSDDEKHETEKEKVSAAIATLDIAPNVKLESQEEN</sequence>
<protein>
    <recommendedName>
        <fullName evidence="3">Zinc knuckle CX2CX4HX4C</fullName>
    </recommendedName>
</protein>
<evidence type="ECO:0008006" key="3">
    <source>
        <dbReference type="Google" id="ProtNLM"/>
    </source>
</evidence>
<evidence type="ECO:0000256" key="1">
    <source>
        <dbReference type="SAM" id="MobiDB-lite"/>
    </source>
</evidence>
<feature type="non-terminal residue" evidence="2">
    <location>
        <position position="1"/>
    </location>
</feature>
<feature type="compositionally biased region" description="Polar residues" evidence="1">
    <location>
        <begin position="229"/>
        <end position="238"/>
    </location>
</feature>
<accession>A0A699IZ97</accession>
<feature type="compositionally biased region" description="Basic and acidic residues" evidence="1">
    <location>
        <begin position="239"/>
        <end position="258"/>
    </location>
</feature>
<gene>
    <name evidence="2" type="ORF">Tci_570638</name>
</gene>
<comment type="caution">
    <text evidence="2">The sequence shown here is derived from an EMBL/GenBank/DDBJ whole genome shotgun (WGS) entry which is preliminary data.</text>
</comment>
<feature type="region of interest" description="Disordered" evidence="1">
    <location>
        <begin position="212"/>
        <end position="261"/>
    </location>
</feature>